<keyword evidence="2 4" id="KW-0819">tRNA processing</keyword>
<dbReference type="CDD" id="cd02570">
    <property type="entry name" value="PseudoU_synth_EcTruA"/>
    <property type="match status" value="1"/>
</dbReference>
<dbReference type="RefSeq" id="WP_152809583.1">
    <property type="nucleotide sequence ID" value="NZ_WHNW01000003.1"/>
</dbReference>
<evidence type="ECO:0000256" key="7">
    <source>
        <dbReference type="RuleBase" id="RU003792"/>
    </source>
</evidence>
<evidence type="ECO:0000259" key="8">
    <source>
        <dbReference type="Pfam" id="PF01416"/>
    </source>
</evidence>
<dbReference type="PIRSF" id="PIRSF001430">
    <property type="entry name" value="tRNA_psdUrid_synth"/>
    <property type="match status" value="1"/>
</dbReference>
<comment type="caution">
    <text evidence="4">Lacks conserved residue(s) required for the propagation of feature annotation.</text>
</comment>
<feature type="active site" description="Nucleophile" evidence="4 5">
    <location>
        <position position="52"/>
    </location>
</feature>
<dbReference type="PANTHER" id="PTHR11142">
    <property type="entry name" value="PSEUDOURIDYLATE SYNTHASE"/>
    <property type="match status" value="1"/>
</dbReference>
<dbReference type="InParanoid" id="A0A6N7EWU3"/>
<dbReference type="SUPFAM" id="SSF55120">
    <property type="entry name" value="Pseudouridine synthase"/>
    <property type="match status" value="1"/>
</dbReference>
<feature type="domain" description="Pseudouridine synthase I TruA alpha/beta" evidence="8">
    <location>
        <begin position="145"/>
        <end position="245"/>
    </location>
</feature>
<evidence type="ECO:0000313" key="9">
    <source>
        <dbReference type="EMBL" id="MPV85889.1"/>
    </source>
</evidence>
<organism evidence="9 10">
    <name type="scientific">Ostreibacterium oceani</name>
    <dbReference type="NCBI Taxonomy" id="2654998"/>
    <lineage>
        <taxon>Bacteria</taxon>
        <taxon>Pseudomonadati</taxon>
        <taxon>Pseudomonadota</taxon>
        <taxon>Gammaproteobacteria</taxon>
        <taxon>Cardiobacteriales</taxon>
        <taxon>Ostreibacteriaceae</taxon>
        <taxon>Ostreibacterium</taxon>
    </lineage>
</organism>
<dbReference type="Proteomes" id="UP000471298">
    <property type="component" value="Unassembled WGS sequence"/>
</dbReference>
<keyword evidence="10" id="KW-1185">Reference proteome</keyword>
<comment type="catalytic activity">
    <reaction evidence="4 7">
        <text>uridine(38/39/40) in tRNA = pseudouridine(38/39/40) in tRNA</text>
        <dbReference type="Rhea" id="RHEA:22376"/>
        <dbReference type="Rhea" id="RHEA-COMP:10085"/>
        <dbReference type="Rhea" id="RHEA-COMP:10087"/>
        <dbReference type="ChEBI" id="CHEBI:65314"/>
        <dbReference type="ChEBI" id="CHEBI:65315"/>
        <dbReference type="EC" id="5.4.99.12"/>
    </reaction>
</comment>
<dbReference type="InterPro" id="IPR020095">
    <property type="entry name" value="PsdUridine_synth_TruA_C"/>
</dbReference>
<reference evidence="9 10" key="1">
    <citation type="submission" date="2019-10" db="EMBL/GenBank/DDBJ databases">
        <title>Cardiobacteriales fam. a chemoheterotrophic member of the order Cardiobacteriales, and proposal of Cardiobacteriales fam. nov.</title>
        <authorList>
            <person name="Wang C."/>
        </authorList>
    </citation>
    <scope>NUCLEOTIDE SEQUENCE [LARGE SCALE GENOMIC DNA]</scope>
    <source>
        <strain evidence="9 10">ML27</strain>
    </source>
</reference>
<comment type="function">
    <text evidence="4">Formation of pseudouridine at positions 38, 39 and 40 in the anticodon stem and loop of transfer RNAs.</text>
</comment>
<sequence>MKYALGIEYRGVDFFGWQRQSHTQQTVQHAVESAITRVANEPIRVYCAGRTDTGVHATGQVIHFETSANRALNSWLMGINTNLPKTIRVRWVKPVTADFHARFSAQFRRYHYVIYDHSVSSAVLHGLVTPWHCRLNGELMHQAGQILVGEQDLSSFRAANCQSNSPFRCVHHLRVMRHRRALVIDIQANAFLYHMVRNIVGSLIWVGMGKKDSAWFETVFYTKDRRLAAPTAPPNGLYLVAVGYDLRYNILSGDCCDDSCDSQMIATF</sequence>
<dbReference type="Gene3D" id="3.30.70.580">
    <property type="entry name" value="Pseudouridine synthase I, catalytic domain, N-terminal subdomain"/>
    <property type="match status" value="1"/>
</dbReference>
<dbReference type="InterPro" id="IPR001406">
    <property type="entry name" value="PsdUridine_synth_TruA"/>
</dbReference>
<dbReference type="InterPro" id="IPR020094">
    <property type="entry name" value="TruA/RsuA/RluB/E/F_N"/>
</dbReference>
<dbReference type="NCBIfam" id="TIGR00071">
    <property type="entry name" value="hisT_truA"/>
    <property type="match status" value="1"/>
</dbReference>
<comment type="subunit">
    <text evidence="4">Homodimer.</text>
</comment>
<dbReference type="PANTHER" id="PTHR11142:SF0">
    <property type="entry name" value="TRNA PSEUDOURIDINE SYNTHASE-LIKE 1"/>
    <property type="match status" value="1"/>
</dbReference>
<dbReference type="FunFam" id="3.30.70.580:FF:000001">
    <property type="entry name" value="tRNA pseudouridine synthase A"/>
    <property type="match status" value="1"/>
</dbReference>
<dbReference type="EC" id="5.4.99.12" evidence="4"/>
<dbReference type="GO" id="GO:0160147">
    <property type="term" value="F:tRNA pseudouridine(38-40) synthase activity"/>
    <property type="evidence" value="ECO:0007669"/>
    <property type="project" value="UniProtKB-EC"/>
</dbReference>
<accession>A0A6N7EWU3</accession>
<dbReference type="Gene3D" id="3.30.70.660">
    <property type="entry name" value="Pseudouridine synthase I, catalytic domain, C-terminal subdomain"/>
    <property type="match status" value="1"/>
</dbReference>
<dbReference type="HAMAP" id="MF_00171">
    <property type="entry name" value="TruA"/>
    <property type="match status" value="1"/>
</dbReference>
<evidence type="ECO:0000256" key="6">
    <source>
        <dbReference type="PIRSR" id="PIRSR001430-2"/>
    </source>
</evidence>
<evidence type="ECO:0000256" key="2">
    <source>
        <dbReference type="ARBA" id="ARBA00022694"/>
    </source>
</evidence>
<keyword evidence="3 4" id="KW-0413">Isomerase</keyword>
<evidence type="ECO:0000256" key="4">
    <source>
        <dbReference type="HAMAP-Rule" id="MF_00171"/>
    </source>
</evidence>
<evidence type="ECO:0000256" key="3">
    <source>
        <dbReference type="ARBA" id="ARBA00023235"/>
    </source>
</evidence>
<proteinExistence type="inferred from homology"/>
<comment type="caution">
    <text evidence="9">The sequence shown here is derived from an EMBL/GenBank/DDBJ whole genome shotgun (WGS) entry which is preliminary data.</text>
</comment>
<comment type="similarity">
    <text evidence="1 4 7">Belongs to the tRNA pseudouridine synthase TruA family.</text>
</comment>
<dbReference type="Pfam" id="PF01416">
    <property type="entry name" value="PseudoU_synth_1"/>
    <property type="match status" value="2"/>
</dbReference>
<evidence type="ECO:0000256" key="1">
    <source>
        <dbReference type="ARBA" id="ARBA00009375"/>
    </source>
</evidence>
<gene>
    <name evidence="4 9" type="primary">truA</name>
    <name evidence="9" type="ORF">GCU85_03935</name>
</gene>
<evidence type="ECO:0000313" key="10">
    <source>
        <dbReference type="Proteomes" id="UP000471298"/>
    </source>
</evidence>
<dbReference type="InterPro" id="IPR020103">
    <property type="entry name" value="PsdUridine_synth_cat_dom_sf"/>
</dbReference>
<feature type="binding site" evidence="4 6">
    <location>
        <position position="110"/>
    </location>
    <ligand>
        <name>substrate</name>
    </ligand>
</feature>
<dbReference type="AlphaFoldDB" id="A0A6N7EWU3"/>
<dbReference type="GO" id="GO:0031119">
    <property type="term" value="P:tRNA pseudouridine synthesis"/>
    <property type="evidence" value="ECO:0007669"/>
    <property type="project" value="UniProtKB-UniRule"/>
</dbReference>
<feature type="domain" description="Pseudouridine synthase I TruA alpha/beta" evidence="8">
    <location>
        <begin position="8"/>
        <end position="103"/>
    </location>
</feature>
<name>A0A6N7EWU3_9GAMM</name>
<dbReference type="EMBL" id="WHNW01000003">
    <property type="protein sequence ID" value="MPV85889.1"/>
    <property type="molecule type" value="Genomic_DNA"/>
</dbReference>
<evidence type="ECO:0000256" key="5">
    <source>
        <dbReference type="PIRSR" id="PIRSR001430-1"/>
    </source>
</evidence>
<dbReference type="GO" id="GO:0003723">
    <property type="term" value="F:RNA binding"/>
    <property type="evidence" value="ECO:0007669"/>
    <property type="project" value="InterPro"/>
</dbReference>
<dbReference type="FunCoup" id="A0A6N7EWU3">
    <property type="interactions" value="431"/>
</dbReference>
<dbReference type="InterPro" id="IPR020097">
    <property type="entry name" value="PsdUridine_synth_TruA_a/b_dom"/>
</dbReference>
<protein>
    <recommendedName>
        <fullName evidence="4">tRNA pseudouridine synthase A</fullName>
        <ecNumber evidence="4">5.4.99.12</ecNumber>
    </recommendedName>
    <alternativeName>
        <fullName evidence="4">tRNA pseudouridine(38-40) synthase</fullName>
    </alternativeName>
    <alternativeName>
        <fullName evidence="4">tRNA pseudouridylate synthase I</fullName>
    </alternativeName>
    <alternativeName>
        <fullName evidence="4">tRNA-uridine isomerase I</fullName>
    </alternativeName>
</protein>